<evidence type="ECO:0000256" key="7">
    <source>
        <dbReference type="SAM" id="MobiDB-lite"/>
    </source>
</evidence>
<evidence type="ECO:0000256" key="5">
    <source>
        <dbReference type="ARBA" id="ARBA00023219"/>
    </source>
</evidence>
<protein>
    <recommendedName>
        <fullName evidence="9">Bacteriophage head to tail connecting protein</fullName>
    </recommendedName>
</protein>
<evidence type="ECO:0000313" key="8">
    <source>
        <dbReference type="EMBL" id="KKM18436.1"/>
    </source>
</evidence>
<evidence type="ECO:0000256" key="2">
    <source>
        <dbReference type="ARBA" id="ARBA00022595"/>
    </source>
</evidence>
<name>A0A0F9HSN5_9ZZZZ</name>
<evidence type="ECO:0008006" key="9">
    <source>
        <dbReference type="Google" id="ProtNLM"/>
    </source>
</evidence>
<dbReference type="EMBL" id="LAZR01014222">
    <property type="protein sequence ID" value="KKM18436.1"/>
    <property type="molecule type" value="Genomic_DNA"/>
</dbReference>
<accession>A0A0F9HSN5</accession>
<sequence length="561" mass="63269">MAVDKNSRTYFDRRFASLKTERQSFDAHYKDLAQFIQPRRGRFFTTDRNRGGKRHQSIINSHATYAHRTAMTGLFAGIMNPARPWFRWETDDKDLMEFGPVKLWVENLEELMREIFLSGNLYNMAPTLFGEELLFGTGCMLHTDDFNDVARFYTLTAGSYWIAQDGLQRVSTLGREYEMTVEQLVGQFGTSNVSDHVKTQFDNGNMDTWVPVAHMIEPNPQFDPRRAESRFKAFRSVKYEISNPDKDKFLSRKGFDRFPSYNPRWEVTGEDVYGTNCPAMTALGDVKGLQTEEKRKGQAIAKMVNPPLKGPASLRQVPISALPGGTTAYDLGTGQDKLGPLYQVDPRLGELMADIDKVERRIDRAFFVDLFMAISSMEGIQPKNQLELSQRNEERLTQLGPALGRNHGELLKPLLENTFHQIVEADILPEPPEELKGKELNVKFVSSLAMAQQALATAGMERLTAFTTQLSQIRPEVVDKLDADQMIDEYGRLTGVPARVVVPDDIVAEVRQARIEEEQRQQQAAQLMELAKSGGGAVKDLTQAGAQVQEAQDRQGEGSET</sequence>
<comment type="caution">
    <text evidence="8">The sequence shown here is derived from an EMBL/GenBank/DDBJ whole genome shotgun (WGS) entry which is preliminary data.</text>
</comment>
<feature type="compositionally biased region" description="Basic and acidic residues" evidence="7">
    <location>
        <begin position="551"/>
        <end position="561"/>
    </location>
</feature>
<keyword evidence="5" id="KW-0231">Viral genome packaging</keyword>
<keyword evidence="4" id="KW-0946">Virion</keyword>
<dbReference type="GO" id="GO:0044423">
    <property type="term" value="C:virion component"/>
    <property type="evidence" value="ECO:0007669"/>
    <property type="project" value="UniProtKB-KW"/>
</dbReference>
<dbReference type="AlphaFoldDB" id="A0A0F9HSN5"/>
<keyword evidence="6" id="KW-1160">Virus entry into host cell</keyword>
<keyword evidence="3" id="KW-1188">Viral release from host cell</keyword>
<organism evidence="8">
    <name type="scientific">marine sediment metagenome</name>
    <dbReference type="NCBI Taxonomy" id="412755"/>
    <lineage>
        <taxon>unclassified sequences</taxon>
        <taxon>metagenomes</taxon>
        <taxon>ecological metagenomes</taxon>
    </lineage>
</organism>
<reference evidence="8" key="1">
    <citation type="journal article" date="2015" name="Nature">
        <title>Complex archaea that bridge the gap between prokaryotes and eukaryotes.</title>
        <authorList>
            <person name="Spang A."/>
            <person name="Saw J.H."/>
            <person name="Jorgensen S.L."/>
            <person name="Zaremba-Niedzwiedzka K."/>
            <person name="Martijn J."/>
            <person name="Lind A.E."/>
            <person name="van Eijk R."/>
            <person name="Schleper C."/>
            <person name="Guy L."/>
            <person name="Ettema T.J."/>
        </authorList>
    </citation>
    <scope>NUCLEOTIDE SEQUENCE</scope>
</reference>
<dbReference type="Pfam" id="PF12236">
    <property type="entry name" value="Head-tail_con"/>
    <property type="match status" value="1"/>
</dbReference>
<evidence type="ECO:0000256" key="3">
    <source>
        <dbReference type="ARBA" id="ARBA00022612"/>
    </source>
</evidence>
<proteinExistence type="predicted"/>
<evidence type="ECO:0000256" key="1">
    <source>
        <dbReference type="ARBA" id="ARBA00004328"/>
    </source>
</evidence>
<dbReference type="InterPro" id="IPR020991">
    <property type="entry name" value="Connector_podovirus"/>
</dbReference>
<gene>
    <name evidence="8" type="ORF">LCGC14_1665740</name>
</gene>
<comment type="subcellular location">
    <subcellularLocation>
        <location evidence="1">Virion</location>
    </subcellularLocation>
</comment>
<evidence type="ECO:0000256" key="4">
    <source>
        <dbReference type="ARBA" id="ARBA00022844"/>
    </source>
</evidence>
<feature type="region of interest" description="Disordered" evidence="7">
    <location>
        <begin position="539"/>
        <end position="561"/>
    </location>
</feature>
<dbReference type="GO" id="GO:0046718">
    <property type="term" value="P:symbiont entry into host cell"/>
    <property type="evidence" value="ECO:0007669"/>
    <property type="project" value="UniProtKB-KW"/>
</dbReference>
<evidence type="ECO:0000256" key="6">
    <source>
        <dbReference type="ARBA" id="ARBA00023296"/>
    </source>
</evidence>
<keyword evidence="2" id="KW-1162">Viral penetration into host cytoplasm</keyword>